<feature type="domain" description="Myb/SANT-like DNA-binding" evidence="1">
    <location>
        <begin position="118"/>
        <end position="174"/>
    </location>
</feature>
<evidence type="ECO:0000259" key="1">
    <source>
        <dbReference type="Pfam" id="PF13837"/>
    </source>
</evidence>
<dbReference type="Pfam" id="PF13837">
    <property type="entry name" value="Myb_DNA-bind_4"/>
    <property type="match status" value="2"/>
</dbReference>
<reference evidence="2" key="2">
    <citation type="journal article" date="2023" name="BMC Genomics">
        <title>Pest status, molecular evolution, and epigenetic factors derived from the genome assembly of Frankliniella fusca, a thysanopteran phytovirus vector.</title>
        <authorList>
            <person name="Catto M.A."/>
            <person name="Labadie P.E."/>
            <person name="Jacobson A.L."/>
            <person name="Kennedy G.G."/>
            <person name="Srinivasan R."/>
            <person name="Hunt B.G."/>
        </authorList>
    </citation>
    <scope>NUCLEOTIDE SEQUENCE</scope>
    <source>
        <strain evidence="2">PL_HMW_Pooled</strain>
    </source>
</reference>
<keyword evidence="3" id="KW-1185">Reference proteome</keyword>
<dbReference type="EMBL" id="JAHWGI010001436">
    <property type="protein sequence ID" value="KAK3932412.1"/>
    <property type="molecule type" value="Genomic_DNA"/>
</dbReference>
<dbReference type="InterPro" id="IPR044822">
    <property type="entry name" value="Myb_DNA-bind_4"/>
</dbReference>
<dbReference type="Gene3D" id="1.10.10.60">
    <property type="entry name" value="Homeodomain-like"/>
    <property type="match status" value="1"/>
</dbReference>
<name>A0AAE1I2S5_9NEOP</name>
<evidence type="ECO:0000313" key="2">
    <source>
        <dbReference type="EMBL" id="KAK3932412.1"/>
    </source>
</evidence>
<protein>
    <submittedName>
        <fullName evidence="2">Zinc finger and SCAN domain-containing protein 29</fullName>
    </submittedName>
</protein>
<accession>A0AAE1I2S5</accession>
<dbReference type="PANTHER" id="PTHR47595">
    <property type="entry name" value="HEAT SHOCK 70 KDA PROTEIN 14"/>
    <property type="match status" value="1"/>
</dbReference>
<proteinExistence type="predicted"/>
<dbReference type="PANTHER" id="PTHR47595:SF1">
    <property type="entry name" value="MYB_SANT-LIKE DNA-BINDING DOMAIN-CONTAINING PROTEIN"/>
    <property type="match status" value="1"/>
</dbReference>
<gene>
    <name evidence="2" type="ORF">KUF71_012589</name>
</gene>
<reference evidence="2" key="1">
    <citation type="submission" date="2021-07" db="EMBL/GenBank/DDBJ databases">
        <authorList>
            <person name="Catto M.A."/>
            <person name="Jacobson A."/>
            <person name="Kennedy G."/>
            <person name="Labadie P."/>
            <person name="Hunt B.G."/>
            <person name="Srinivasan R."/>
        </authorList>
    </citation>
    <scope>NUCLEOTIDE SEQUENCE</scope>
    <source>
        <strain evidence="2">PL_HMW_Pooled</strain>
        <tissue evidence="2">Head</tissue>
    </source>
</reference>
<evidence type="ECO:0000313" key="3">
    <source>
        <dbReference type="Proteomes" id="UP001219518"/>
    </source>
</evidence>
<dbReference type="Proteomes" id="UP001219518">
    <property type="component" value="Unassembled WGS sequence"/>
</dbReference>
<feature type="domain" description="Myb/SANT-like DNA-binding" evidence="1">
    <location>
        <begin position="465"/>
        <end position="552"/>
    </location>
</feature>
<organism evidence="2 3">
    <name type="scientific">Frankliniella fusca</name>
    <dbReference type="NCBI Taxonomy" id="407009"/>
    <lineage>
        <taxon>Eukaryota</taxon>
        <taxon>Metazoa</taxon>
        <taxon>Ecdysozoa</taxon>
        <taxon>Arthropoda</taxon>
        <taxon>Hexapoda</taxon>
        <taxon>Insecta</taxon>
        <taxon>Pterygota</taxon>
        <taxon>Neoptera</taxon>
        <taxon>Paraneoptera</taxon>
        <taxon>Thysanoptera</taxon>
        <taxon>Terebrantia</taxon>
        <taxon>Thripoidea</taxon>
        <taxon>Thripidae</taxon>
        <taxon>Frankliniella</taxon>
    </lineage>
</organism>
<sequence>MSGNVVPYEIVNAENGHVWQVYVTEAEVAALDLDHKKRFRLLKQLKEGNVAPISQWDTTTSSNSLSTALEPVVTGTEALPSTSKPVRAQGAKGAVWKGNSATSFLNCCLPYRKWLRHTVPQHMWQQVSDDLFQLGLDYSWEQLKAKMKTLKRQFNEAKRGQHNGDQWIHYWLMSYIFDDQIGNGNTTLAPEGFTGSKECVENLSVIEFDAPMLSSTVISPVAENAVSCGSNLPGEVEEEARTSLVHSMGAASVSDAAACDVDADVNDQGLTEEAHFADDISNNNNNNLLEDFNASVPGKILTDINLLRSPAKKKKKTAVFTISSTLSPRKTPTKRKVPKNQLQLGTSDAHKLVSECLTRKAYLLKDTVPLHVWKEISAALGGTITWQVCRDKFLQMDESFKNTWLPLKGLMGGGKWAHYTAFCNLYDIPEDYFSILNASNEWEDGIEELGDSGDENVAVQNDTELWTHELVLLLISLFKPRRQQFEGSKSGMRHNYLYARISEGLKEKGYSRSWKQCKSKITSLKATFREEFDKCGSTGAAPSQWPFYQEMLDVYDGTASLNAPVGLSAGMGLEYTVDGEKISGTRTGTRTRPILQTKKMKEPTAKRPIFKNWQQEVQQISIEQKGQLVKQVEIMNSLLSESSKDRKAFFSAFAAKYL</sequence>
<comment type="caution">
    <text evidence="2">The sequence shown here is derived from an EMBL/GenBank/DDBJ whole genome shotgun (WGS) entry which is preliminary data.</text>
</comment>
<dbReference type="AlphaFoldDB" id="A0AAE1I2S5"/>